<feature type="compositionally biased region" description="Acidic residues" evidence="5">
    <location>
        <begin position="647"/>
        <end position="658"/>
    </location>
</feature>
<feature type="region of interest" description="Disordered" evidence="5">
    <location>
        <begin position="229"/>
        <end position="249"/>
    </location>
</feature>
<comment type="subcellular location">
    <subcellularLocation>
        <location evidence="1">Nucleus</location>
        <location evidence="1">Nucleolus</location>
    </subcellularLocation>
</comment>
<keyword evidence="7" id="KW-1185">Reference proteome</keyword>
<gene>
    <name evidence="6" type="ORF">OTU49_008667</name>
</gene>
<evidence type="ECO:0008006" key="8">
    <source>
        <dbReference type="Google" id="ProtNLM"/>
    </source>
</evidence>
<evidence type="ECO:0000313" key="7">
    <source>
        <dbReference type="Proteomes" id="UP001445076"/>
    </source>
</evidence>
<sequence>MKFPTKSVKWKDQEDEELFVSATPGDGDGYEDEDDAYMDSDDGDIQDEKAHAHLLSDINKISKKKKPVIRRDVRTSLGAGISKVDTSGILKKLDSSSLNKSSQKIKAIPKPHEKPFVLRAKRAAGFEKVAMEVNKWGKVVHLRRQSSHLSFPLEQEDLRFKTLEKVEPVQLRTPLEQEVYSLLHDAKLVKKNTETEEERARKRAMSIQEIQERNREMWRQREMKRRYEKKAMLQNKSKSRKHHRLLRRERLRKQKLELEQLQKTDPEAALEKLEELERARVEERMSLRHKTSKWAHLQGFRANKDENAMAALKENQRMHRELITKVGTRAEDEDEDSNEIEAALKEREKAMEEGTYDPMNPWTNNLNKATSQIPQSEDESFTQFKKFWEEVNSRKLVEKKIQEEMAKKEEEDKVIDAEEIDEEEQEKEKTEEETASEDNNDEEEETNGYVGKQIVELDVSRKVNKDGNKTSISEENKNKIASEKENEENKSNELISIDEMFDEAEIGIKKKVKRKLEKLGIGIESGKAWTKVKRRKKAKCVTKVESVTIEEFDFSSKNDKDNIDESLKRVRTLEDMDSIQEKSTDKIKQATDILKKGNAITGSGNMTNETNSSKSKKVEVDPTKFLQVPTRKLATAMPDNVGRSGEGLDDDENDEDEDAENIIREAFADDYLIEEFSYEKAAARERDKPKVVSLALPGWGDWTGPNIKMSKRKIRKFRIPAPRGPPRKDSSIGNVIYNEQADVHDNLRKAMVSDLPYPFTSVKDFEASVRTPVGRIFVTEMVHKRLTTPPVVTKMGTIIEPMTEDELVRYKAQEPPTYEKQKKEKNMKNVRKKTINKRKRAKTH</sequence>
<feature type="compositionally biased region" description="Basic residues" evidence="5">
    <location>
        <begin position="828"/>
        <end position="844"/>
    </location>
</feature>
<feature type="region of interest" description="Disordered" evidence="5">
    <location>
        <begin position="404"/>
        <end position="491"/>
    </location>
</feature>
<comment type="caution">
    <text evidence="6">The sequence shown here is derived from an EMBL/GenBank/DDBJ whole genome shotgun (WGS) entry which is preliminary data.</text>
</comment>
<feature type="compositionally biased region" description="Basic and acidic residues" evidence="5">
    <location>
        <begin position="458"/>
        <end position="491"/>
    </location>
</feature>
<accession>A0AAW0WPL7</accession>
<comment type="similarity">
    <text evidence="2">Belongs to the UTP14 family.</text>
</comment>
<dbReference type="Pfam" id="PF04615">
    <property type="entry name" value="Utp14"/>
    <property type="match status" value="1"/>
</dbReference>
<feature type="region of interest" description="Disordered" evidence="5">
    <location>
        <begin position="810"/>
        <end position="844"/>
    </location>
</feature>
<dbReference type="Proteomes" id="UP001445076">
    <property type="component" value="Unassembled WGS sequence"/>
</dbReference>
<dbReference type="InterPro" id="IPR006709">
    <property type="entry name" value="SSU_processome_Utp14"/>
</dbReference>
<feature type="region of interest" description="Disordered" evidence="5">
    <location>
        <begin position="354"/>
        <end position="379"/>
    </location>
</feature>
<dbReference type="GO" id="GO:0032040">
    <property type="term" value="C:small-subunit processome"/>
    <property type="evidence" value="ECO:0007669"/>
    <property type="project" value="InterPro"/>
</dbReference>
<protein>
    <recommendedName>
        <fullName evidence="8">U3 small nucleolar RNA-associated protein 14 homolog A</fullName>
    </recommendedName>
</protein>
<feature type="compositionally biased region" description="Basic and acidic residues" evidence="5">
    <location>
        <begin position="404"/>
        <end position="416"/>
    </location>
</feature>
<feature type="compositionally biased region" description="Basic and acidic residues" evidence="5">
    <location>
        <begin position="810"/>
        <end position="827"/>
    </location>
</feature>
<feature type="compositionally biased region" description="Polar residues" evidence="5">
    <location>
        <begin position="361"/>
        <end position="375"/>
    </location>
</feature>
<dbReference type="PANTHER" id="PTHR14150:SF12">
    <property type="entry name" value="U3 SMALL NUCLEOLAR RNA-ASSOCIATED PROTEIN 14 HOMOLOG A"/>
    <property type="match status" value="1"/>
</dbReference>
<evidence type="ECO:0000256" key="1">
    <source>
        <dbReference type="ARBA" id="ARBA00004604"/>
    </source>
</evidence>
<dbReference type="AlphaFoldDB" id="A0AAW0WPL7"/>
<feature type="region of interest" description="Disordered" evidence="5">
    <location>
        <begin position="1"/>
        <end position="33"/>
    </location>
</feature>
<evidence type="ECO:0000256" key="4">
    <source>
        <dbReference type="ARBA" id="ARBA00023242"/>
    </source>
</evidence>
<dbReference type="PANTHER" id="PTHR14150">
    <property type="entry name" value="U3 SMALL NUCLEOLAR RNA-ASSOCIATED PROTEIN 14"/>
    <property type="match status" value="1"/>
</dbReference>
<dbReference type="EMBL" id="JARKIK010000068">
    <property type="protein sequence ID" value="KAK8729181.1"/>
    <property type="molecule type" value="Genomic_DNA"/>
</dbReference>
<feature type="compositionally biased region" description="Polar residues" evidence="5">
    <location>
        <begin position="600"/>
        <end position="613"/>
    </location>
</feature>
<keyword evidence="4" id="KW-0539">Nucleus</keyword>
<evidence type="ECO:0000256" key="5">
    <source>
        <dbReference type="SAM" id="MobiDB-lite"/>
    </source>
</evidence>
<feature type="region of interest" description="Disordered" evidence="5">
    <location>
        <begin position="598"/>
        <end position="658"/>
    </location>
</feature>
<evidence type="ECO:0000256" key="3">
    <source>
        <dbReference type="ARBA" id="ARBA00022553"/>
    </source>
</evidence>
<reference evidence="6 7" key="1">
    <citation type="journal article" date="2024" name="BMC Genomics">
        <title>Genome assembly of redclaw crayfish (Cherax quadricarinatus) provides insights into its immune adaptation and hypoxia tolerance.</title>
        <authorList>
            <person name="Liu Z."/>
            <person name="Zheng J."/>
            <person name="Li H."/>
            <person name="Fang K."/>
            <person name="Wang S."/>
            <person name="He J."/>
            <person name="Zhou D."/>
            <person name="Weng S."/>
            <person name="Chi M."/>
            <person name="Gu Z."/>
            <person name="He J."/>
            <person name="Li F."/>
            <person name="Wang M."/>
        </authorList>
    </citation>
    <scope>NUCLEOTIDE SEQUENCE [LARGE SCALE GENOMIC DNA]</scope>
    <source>
        <strain evidence="6">ZL_2023a</strain>
    </source>
</reference>
<proteinExistence type="inferred from homology"/>
<feature type="compositionally biased region" description="Acidic residues" evidence="5">
    <location>
        <begin position="433"/>
        <end position="446"/>
    </location>
</feature>
<organism evidence="6 7">
    <name type="scientific">Cherax quadricarinatus</name>
    <name type="common">Australian red claw crayfish</name>
    <dbReference type="NCBI Taxonomy" id="27406"/>
    <lineage>
        <taxon>Eukaryota</taxon>
        <taxon>Metazoa</taxon>
        <taxon>Ecdysozoa</taxon>
        <taxon>Arthropoda</taxon>
        <taxon>Crustacea</taxon>
        <taxon>Multicrustacea</taxon>
        <taxon>Malacostraca</taxon>
        <taxon>Eumalacostraca</taxon>
        <taxon>Eucarida</taxon>
        <taxon>Decapoda</taxon>
        <taxon>Pleocyemata</taxon>
        <taxon>Astacidea</taxon>
        <taxon>Parastacoidea</taxon>
        <taxon>Parastacidae</taxon>
        <taxon>Cherax</taxon>
    </lineage>
</organism>
<name>A0AAW0WPL7_CHEQU</name>
<keyword evidence="3" id="KW-0597">Phosphoprotein</keyword>
<dbReference type="GO" id="GO:0006364">
    <property type="term" value="P:rRNA processing"/>
    <property type="evidence" value="ECO:0007669"/>
    <property type="project" value="InterPro"/>
</dbReference>
<feature type="compositionally biased region" description="Basic residues" evidence="5">
    <location>
        <begin position="237"/>
        <end position="249"/>
    </location>
</feature>
<evidence type="ECO:0000313" key="6">
    <source>
        <dbReference type="EMBL" id="KAK8729181.1"/>
    </source>
</evidence>
<evidence type="ECO:0000256" key="2">
    <source>
        <dbReference type="ARBA" id="ARBA00007774"/>
    </source>
</evidence>